<feature type="signal peptide" evidence="1">
    <location>
        <begin position="1"/>
        <end position="22"/>
    </location>
</feature>
<keyword evidence="1" id="KW-0732">Signal</keyword>
<feature type="chain" id="PRO_5016023233" evidence="1">
    <location>
        <begin position="23"/>
        <end position="181"/>
    </location>
</feature>
<reference evidence="2 3" key="1">
    <citation type="submission" date="2018-06" db="EMBL/GenBank/DDBJ databases">
        <title>Genomic Encyclopedia of Type Strains, Phase III (KMG-III): the genomes of soil and plant-associated and newly described type strains.</title>
        <authorList>
            <person name="Whitman W."/>
        </authorList>
    </citation>
    <scope>NUCLEOTIDE SEQUENCE [LARGE SCALE GENOMIC DNA]</scope>
    <source>
        <strain evidence="2 3">CECT 5889</strain>
    </source>
</reference>
<evidence type="ECO:0000313" key="3">
    <source>
        <dbReference type="Proteomes" id="UP000247746"/>
    </source>
</evidence>
<sequence length="181" mass="19965">MNIYKQITILTLSMSLIGLSHAADDMAGAKSGMTVTENSAIAAWTHNWSTTGKEKKKGKANMVSSKVNVPLEEDASQVALTEFAEKNNMTNKSYGEVCGAFVESEMTETKRGGHRWGKSDSHWPKKSFKIFKAREFTSGEEELAKSAGHLFGKTRKTHNCITTKVGINDENVELESMKLTK</sequence>
<name>A0A2V4UEG1_9GAMM</name>
<dbReference type="Proteomes" id="UP000247746">
    <property type="component" value="Unassembled WGS sequence"/>
</dbReference>
<comment type="caution">
    <text evidence="2">The sequence shown here is derived from an EMBL/GenBank/DDBJ whole genome shotgun (WGS) entry which is preliminary data.</text>
</comment>
<evidence type="ECO:0000313" key="2">
    <source>
        <dbReference type="EMBL" id="PYE38527.1"/>
    </source>
</evidence>
<dbReference type="AlphaFoldDB" id="A0A2V4UEG1"/>
<dbReference type="RefSeq" id="WP_110923670.1">
    <property type="nucleotide sequence ID" value="NZ_QJSU01000007.1"/>
</dbReference>
<accession>A0A2V4UEG1</accession>
<protein>
    <submittedName>
        <fullName evidence="2">Uncharacterized protein</fullName>
    </submittedName>
</protein>
<dbReference type="EMBL" id="QJSU01000007">
    <property type="protein sequence ID" value="PYE38527.1"/>
    <property type="molecule type" value="Genomic_DNA"/>
</dbReference>
<evidence type="ECO:0000256" key="1">
    <source>
        <dbReference type="SAM" id="SignalP"/>
    </source>
</evidence>
<organism evidence="2 3">
    <name type="scientific">Psychrobacter fozii</name>
    <dbReference type="NCBI Taxonomy" id="198480"/>
    <lineage>
        <taxon>Bacteria</taxon>
        <taxon>Pseudomonadati</taxon>
        <taxon>Pseudomonadota</taxon>
        <taxon>Gammaproteobacteria</taxon>
        <taxon>Moraxellales</taxon>
        <taxon>Moraxellaceae</taxon>
        <taxon>Psychrobacter</taxon>
    </lineage>
</organism>
<keyword evidence="3" id="KW-1185">Reference proteome</keyword>
<gene>
    <name evidence="2" type="ORF">DFP82_107150</name>
</gene>
<proteinExistence type="predicted"/>